<evidence type="ECO:0000256" key="2">
    <source>
        <dbReference type="ARBA" id="ARBA00023295"/>
    </source>
</evidence>
<keyword evidence="1" id="KW-0378">Hydrolase</keyword>
<dbReference type="PANTHER" id="PTHR46066:SF2">
    <property type="entry name" value="CHITINASE DOMAIN-CONTAINING PROTEIN 1"/>
    <property type="match status" value="1"/>
</dbReference>
<dbReference type="STRING" id="1121429.SAMN02745133_01381"/>
<accession>A0A1M4XAX6</accession>
<dbReference type="Gene3D" id="3.10.50.10">
    <property type="match status" value="1"/>
</dbReference>
<dbReference type="PROSITE" id="PS51910">
    <property type="entry name" value="GH18_2"/>
    <property type="match status" value="1"/>
</dbReference>
<reference evidence="5" key="1">
    <citation type="submission" date="2016-11" db="EMBL/GenBank/DDBJ databases">
        <authorList>
            <person name="Varghese N."/>
            <person name="Submissions S."/>
        </authorList>
    </citation>
    <scope>NUCLEOTIDE SEQUENCE [LARGE SCALE GENOMIC DNA]</scope>
    <source>
        <strain evidence="5">DSM 12395</strain>
    </source>
</reference>
<proteinExistence type="predicted"/>
<dbReference type="Gene3D" id="3.20.20.80">
    <property type="entry name" value="Glycosidases"/>
    <property type="match status" value="1"/>
</dbReference>
<dbReference type="SUPFAM" id="SSF51445">
    <property type="entry name" value="(Trans)glycosidases"/>
    <property type="match status" value="1"/>
</dbReference>
<name>A0A1M4XAX6_9FIRM</name>
<organism evidence="4 5">
    <name type="scientific">Desulforamulus putei DSM 12395</name>
    <dbReference type="NCBI Taxonomy" id="1121429"/>
    <lineage>
        <taxon>Bacteria</taxon>
        <taxon>Bacillati</taxon>
        <taxon>Bacillota</taxon>
        <taxon>Clostridia</taxon>
        <taxon>Eubacteriales</taxon>
        <taxon>Peptococcaceae</taxon>
        <taxon>Desulforamulus</taxon>
    </lineage>
</organism>
<feature type="domain" description="GH18" evidence="3">
    <location>
        <begin position="35"/>
        <end position="350"/>
    </location>
</feature>
<evidence type="ECO:0000313" key="5">
    <source>
        <dbReference type="Proteomes" id="UP000184148"/>
    </source>
</evidence>
<evidence type="ECO:0000256" key="1">
    <source>
        <dbReference type="ARBA" id="ARBA00022801"/>
    </source>
</evidence>
<protein>
    <submittedName>
        <fullName evidence="4">Spore germination protein YaaH</fullName>
    </submittedName>
</protein>
<evidence type="ECO:0000313" key="4">
    <source>
        <dbReference type="EMBL" id="SHE90551.1"/>
    </source>
</evidence>
<dbReference type="InterPro" id="IPR017853">
    <property type="entry name" value="GH"/>
</dbReference>
<dbReference type="SMART" id="SM00636">
    <property type="entry name" value="Glyco_18"/>
    <property type="match status" value="1"/>
</dbReference>
<keyword evidence="5" id="KW-1185">Reference proteome</keyword>
<dbReference type="OrthoDB" id="9769314at2"/>
<dbReference type="EMBL" id="FQUY01000008">
    <property type="protein sequence ID" value="SHE90551.1"/>
    <property type="molecule type" value="Genomic_DNA"/>
</dbReference>
<dbReference type="PANTHER" id="PTHR46066">
    <property type="entry name" value="CHITINASE DOMAIN-CONTAINING PROTEIN 1 FAMILY MEMBER"/>
    <property type="match status" value="1"/>
</dbReference>
<dbReference type="GO" id="GO:0016798">
    <property type="term" value="F:hydrolase activity, acting on glycosyl bonds"/>
    <property type="evidence" value="ECO:0007669"/>
    <property type="project" value="UniProtKB-KW"/>
</dbReference>
<dbReference type="RefSeq" id="WP_073237774.1">
    <property type="nucleotide sequence ID" value="NZ_FQUY01000008.1"/>
</dbReference>
<dbReference type="AlphaFoldDB" id="A0A1M4XAX6"/>
<gene>
    <name evidence="4" type="ORF">SAMN02745133_01381</name>
</gene>
<dbReference type="Proteomes" id="UP000184148">
    <property type="component" value="Unassembled WGS sequence"/>
</dbReference>
<evidence type="ECO:0000259" key="3">
    <source>
        <dbReference type="PROSITE" id="PS51910"/>
    </source>
</evidence>
<dbReference type="InterPro" id="IPR011583">
    <property type="entry name" value="Chitinase_II/V-like_cat"/>
</dbReference>
<sequence>MIKRRWTTLGFLFLYLVTFNFMFFPAPAGAGQPRPIVMGYYAKDWYTDNESYNSLVNYHSYLDYVATFTARINSNGRLIVDFPPSEGISLAKKKGVKPLLVVHNMYNGMDVASASAVLGDPQKRWQLAVNIASLVKEYGYAGVNIDLEAVPTWNRNDYNKFLWELKGLLKPGGYLLTAAIPAKNSHQWNNNWSGAYDYKEIGRVCDYVMLMTYDEHWFGGQPGPIASLPWVQSVLDYAVSQMPSNKIILGLAAYGYDWSYSKNRSVKWKDVNALVRQTGAAVRWDNASSSPYFYYWKGSEKHEVWFENKYSLGIKLGLLKSYKLGGVGIWRMGFEDHTFWNTLHNKHKLR</sequence>
<dbReference type="CDD" id="cd02874">
    <property type="entry name" value="GH18_CFLE_spore_hydrolase"/>
    <property type="match status" value="1"/>
</dbReference>
<dbReference type="InterPro" id="IPR041704">
    <property type="entry name" value="CFLE_GH18"/>
</dbReference>
<dbReference type="GO" id="GO:0005975">
    <property type="term" value="P:carbohydrate metabolic process"/>
    <property type="evidence" value="ECO:0007669"/>
    <property type="project" value="InterPro"/>
</dbReference>
<dbReference type="GO" id="GO:0008061">
    <property type="term" value="F:chitin binding"/>
    <property type="evidence" value="ECO:0007669"/>
    <property type="project" value="InterPro"/>
</dbReference>
<keyword evidence="2" id="KW-0326">Glycosidase</keyword>
<dbReference type="Pfam" id="PF00704">
    <property type="entry name" value="Glyco_hydro_18"/>
    <property type="match status" value="1"/>
</dbReference>
<dbReference type="InterPro" id="IPR029070">
    <property type="entry name" value="Chitinase_insertion_sf"/>
</dbReference>
<dbReference type="InterPro" id="IPR001223">
    <property type="entry name" value="Glyco_hydro18_cat"/>
</dbReference>